<evidence type="ECO:0000313" key="2">
    <source>
        <dbReference type="Proteomes" id="UP001607303"/>
    </source>
</evidence>
<reference evidence="1 2" key="1">
    <citation type="journal article" date="2024" name="Ann. Entomol. Soc. Am.">
        <title>Genomic analyses of the southern and eastern yellowjacket wasps (Hymenoptera: Vespidae) reveal evolutionary signatures of social life.</title>
        <authorList>
            <person name="Catto M.A."/>
            <person name="Caine P.B."/>
            <person name="Orr S.E."/>
            <person name="Hunt B.G."/>
            <person name="Goodisman M.A.D."/>
        </authorList>
    </citation>
    <scope>NUCLEOTIDE SEQUENCE [LARGE SCALE GENOMIC DNA]</scope>
    <source>
        <strain evidence="1">232</strain>
        <tissue evidence="1">Head and thorax</tissue>
    </source>
</reference>
<dbReference type="AlphaFoldDB" id="A0ABD2D2B8"/>
<proteinExistence type="predicted"/>
<accession>A0ABD2D2B8</accession>
<keyword evidence="2" id="KW-1185">Reference proteome</keyword>
<gene>
    <name evidence="1" type="ORF">V1477_000693</name>
</gene>
<dbReference type="Proteomes" id="UP001607303">
    <property type="component" value="Unassembled WGS sequence"/>
</dbReference>
<organism evidence="1 2">
    <name type="scientific">Vespula maculifrons</name>
    <name type="common">Eastern yellow jacket</name>
    <name type="synonym">Wasp</name>
    <dbReference type="NCBI Taxonomy" id="7453"/>
    <lineage>
        <taxon>Eukaryota</taxon>
        <taxon>Metazoa</taxon>
        <taxon>Ecdysozoa</taxon>
        <taxon>Arthropoda</taxon>
        <taxon>Hexapoda</taxon>
        <taxon>Insecta</taxon>
        <taxon>Pterygota</taxon>
        <taxon>Neoptera</taxon>
        <taxon>Endopterygota</taxon>
        <taxon>Hymenoptera</taxon>
        <taxon>Apocrita</taxon>
        <taxon>Aculeata</taxon>
        <taxon>Vespoidea</taxon>
        <taxon>Vespidae</taxon>
        <taxon>Vespinae</taxon>
        <taxon>Vespula</taxon>
    </lineage>
</organism>
<name>A0ABD2D2B8_VESMC</name>
<comment type="caution">
    <text evidence="1">The sequence shown here is derived from an EMBL/GenBank/DDBJ whole genome shotgun (WGS) entry which is preliminary data.</text>
</comment>
<protein>
    <submittedName>
        <fullName evidence="1">Uncharacterized protein</fullName>
    </submittedName>
</protein>
<dbReference type="EMBL" id="JAYRBN010000007">
    <property type="protein sequence ID" value="KAL2751535.1"/>
    <property type="molecule type" value="Genomic_DNA"/>
</dbReference>
<sequence>MDCLSNSIYSQELYEEQSQYQRNRKKKRKKKKKKRAKAFGEFCRKKFAIEISDLEGRFFNKDVDYVSARCSNDDKKQLSSYQESFDVLVKEANEKSLKFLITFPQTT</sequence>
<evidence type="ECO:0000313" key="1">
    <source>
        <dbReference type="EMBL" id="KAL2751535.1"/>
    </source>
</evidence>